<evidence type="ECO:0000313" key="2">
    <source>
        <dbReference type="EMBL" id="GBP04738.1"/>
    </source>
</evidence>
<gene>
    <name evidence="2" type="ORF">EVAR_3684_1</name>
</gene>
<organism evidence="2 3">
    <name type="scientific">Eumeta variegata</name>
    <name type="common">Bagworm moth</name>
    <name type="synonym">Eumeta japonica</name>
    <dbReference type="NCBI Taxonomy" id="151549"/>
    <lineage>
        <taxon>Eukaryota</taxon>
        <taxon>Metazoa</taxon>
        <taxon>Ecdysozoa</taxon>
        <taxon>Arthropoda</taxon>
        <taxon>Hexapoda</taxon>
        <taxon>Insecta</taxon>
        <taxon>Pterygota</taxon>
        <taxon>Neoptera</taxon>
        <taxon>Endopterygota</taxon>
        <taxon>Lepidoptera</taxon>
        <taxon>Glossata</taxon>
        <taxon>Ditrysia</taxon>
        <taxon>Tineoidea</taxon>
        <taxon>Psychidae</taxon>
        <taxon>Oiketicinae</taxon>
        <taxon>Eumeta</taxon>
    </lineage>
</organism>
<reference evidence="2 3" key="1">
    <citation type="journal article" date="2019" name="Commun. Biol.">
        <title>The bagworm genome reveals a unique fibroin gene that provides high tensile strength.</title>
        <authorList>
            <person name="Kono N."/>
            <person name="Nakamura H."/>
            <person name="Ohtoshi R."/>
            <person name="Tomita M."/>
            <person name="Numata K."/>
            <person name="Arakawa K."/>
        </authorList>
    </citation>
    <scope>NUCLEOTIDE SEQUENCE [LARGE SCALE GENOMIC DNA]</scope>
</reference>
<accession>A0A4C1SU18</accession>
<protein>
    <submittedName>
        <fullName evidence="2">Uncharacterized protein</fullName>
    </submittedName>
</protein>
<feature type="region of interest" description="Disordered" evidence="1">
    <location>
        <begin position="17"/>
        <end position="64"/>
    </location>
</feature>
<feature type="compositionally biased region" description="Basic and acidic residues" evidence="1">
    <location>
        <begin position="52"/>
        <end position="63"/>
    </location>
</feature>
<feature type="compositionally biased region" description="Polar residues" evidence="1">
    <location>
        <begin position="17"/>
        <end position="27"/>
    </location>
</feature>
<keyword evidence="3" id="KW-1185">Reference proteome</keyword>
<dbReference type="AlphaFoldDB" id="A0A4C1SU18"/>
<evidence type="ECO:0000313" key="3">
    <source>
        <dbReference type="Proteomes" id="UP000299102"/>
    </source>
</evidence>
<dbReference type="EMBL" id="BGZK01000015">
    <property type="protein sequence ID" value="GBP04738.1"/>
    <property type="molecule type" value="Genomic_DNA"/>
</dbReference>
<dbReference type="Proteomes" id="UP000299102">
    <property type="component" value="Unassembled WGS sequence"/>
</dbReference>
<sequence>MRRSNYAESPFRKISNSDQALVRNKSQVAYKKNAPSSSTVRLPGRTPASAGKADRGRETDSVHSEAISDFSVHHRDLNTICAEQV</sequence>
<evidence type="ECO:0000256" key="1">
    <source>
        <dbReference type="SAM" id="MobiDB-lite"/>
    </source>
</evidence>
<name>A0A4C1SU18_EUMVA</name>
<comment type="caution">
    <text evidence="2">The sequence shown here is derived from an EMBL/GenBank/DDBJ whole genome shotgun (WGS) entry which is preliminary data.</text>
</comment>
<proteinExistence type="predicted"/>